<dbReference type="InterPro" id="IPR036640">
    <property type="entry name" value="ABC1_TM_sf"/>
</dbReference>
<proteinExistence type="predicted"/>
<evidence type="ECO:0000256" key="7">
    <source>
        <dbReference type="ARBA" id="ARBA00023136"/>
    </source>
</evidence>
<keyword evidence="5 11" id="KW-0067">ATP-binding</keyword>
<evidence type="ECO:0000259" key="9">
    <source>
        <dbReference type="PROSITE" id="PS50893"/>
    </source>
</evidence>
<dbReference type="OrthoDB" id="9760168at2"/>
<evidence type="ECO:0000313" key="11">
    <source>
        <dbReference type="EMBL" id="OBQ45837.1"/>
    </source>
</evidence>
<dbReference type="PATRIC" id="fig|1560234.3.peg.2450"/>
<dbReference type="Pfam" id="PF00005">
    <property type="entry name" value="ABC_tran"/>
    <property type="match status" value="1"/>
</dbReference>
<evidence type="ECO:0000256" key="3">
    <source>
        <dbReference type="ARBA" id="ARBA00022692"/>
    </source>
</evidence>
<dbReference type="InterPro" id="IPR011527">
    <property type="entry name" value="ABC1_TM_dom"/>
</dbReference>
<dbReference type="Pfam" id="PF00664">
    <property type="entry name" value="ABC_membrane"/>
    <property type="match status" value="1"/>
</dbReference>
<dbReference type="PROSITE" id="PS00211">
    <property type="entry name" value="ABC_TRANSPORTER_1"/>
    <property type="match status" value="1"/>
</dbReference>
<protein>
    <submittedName>
        <fullName evidence="11">ABC transporter ATP-binding protein</fullName>
    </submittedName>
</protein>
<dbReference type="PROSITE" id="PS50893">
    <property type="entry name" value="ABC_TRANSPORTER_2"/>
    <property type="match status" value="1"/>
</dbReference>
<comment type="caution">
    <text evidence="11">The sequence shown here is derived from an EMBL/GenBank/DDBJ whole genome shotgun (WGS) entry which is preliminary data.</text>
</comment>
<dbReference type="InterPro" id="IPR017871">
    <property type="entry name" value="ABC_transporter-like_CS"/>
</dbReference>
<comment type="subcellular location">
    <subcellularLocation>
        <location evidence="1">Cell membrane</location>
        <topology evidence="1">Multi-pass membrane protein</topology>
    </subcellularLocation>
</comment>
<dbReference type="InterPro" id="IPR003593">
    <property type="entry name" value="AAA+_ATPase"/>
</dbReference>
<dbReference type="CDD" id="cd18552">
    <property type="entry name" value="ABC_6TM_MsbA_like"/>
    <property type="match status" value="1"/>
</dbReference>
<evidence type="ECO:0000256" key="1">
    <source>
        <dbReference type="ARBA" id="ARBA00004651"/>
    </source>
</evidence>
<evidence type="ECO:0000256" key="8">
    <source>
        <dbReference type="SAM" id="Phobius"/>
    </source>
</evidence>
<dbReference type="GO" id="GO:0016887">
    <property type="term" value="F:ATP hydrolysis activity"/>
    <property type="evidence" value="ECO:0007669"/>
    <property type="project" value="InterPro"/>
</dbReference>
<evidence type="ECO:0000256" key="5">
    <source>
        <dbReference type="ARBA" id="ARBA00022840"/>
    </source>
</evidence>
<dbReference type="GO" id="GO:0005524">
    <property type="term" value="F:ATP binding"/>
    <property type="evidence" value="ECO:0007669"/>
    <property type="project" value="UniProtKB-KW"/>
</dbReference>
<dbReference type="Proteomes" id="UP000091979">
    <property type="component" value="Unassembled WGS sequence"/>
</dbReference>
<keyword evidence="7 8" id="KW-0472">Membrane</keyword>
<dbReference type="InterPro" id="IPR027417">
    <property type="entry name" value="P-loop_NTPase"/>
</dbReference>
<keyword evidence="12" id="KW-1185">Reference proteome</keyword>
<keyword evidence="3 8" id="KW-0812">Transmembrane</keyword>
<sequence length="588" mass="65080">MAKFKKLPKNSVKLLKRTLKYFAPYKMSILISLIAMAVVAATTGASAYLIKPALDDIFINKNSEYLMLIPFAYFLLVLAKGAGRYSQNYFMTFCGLKVLEQLRNELFDKIICLPLKFYEEQQVGMLMSRVVNDVAEIRGSLPAVVKGIRQFLTMVALLFVVFYQDPYLATWAVLVLPLALFPFIHFGRKLRKLGKKNQVLISAMTIFLQEKFSGIRVVKAFANEEGEKAGFRVENSRIARLALKQTIVGQMSSPIMELIGATGIGLVIWYGGSQVIAGQQTAGTFFSFVAALVMLYDPVKELTSANNSLQKALAGAERVFEILDSPEIVVEQDGTQILEEVHEVSFNDVTFSYDKTGQPALKNININIKEGEKVAIVGPSGAGKTTFVNLVPRFYEQQEGQILINGIDSRSLTLKSLRKNVAIVSQDAFLFDTTIADNIAYSSEGCSKEAIENAAKAAFAHEFISEFPNGYDTVVGERGVRLSGGQKQRLTIARALLKDAPLLILDEATSALDSESEKVVQQALENLMKDRTSLVIAHRLSTIITADRILVMKNGAVVDEGTHESLLANSSLYQRLYTLQFESHEELL</sequence>
<dbReference type="Gene3D" id="1.20.1560.10">
    <property type="entry name" value="ABC transporter type 1, transmembrane domain"/>
    <property type="match status" value="1"/>
</dbReference>
<dbReference type="PROSITE" id="PS50929">
    <property type="entry name" value="ABC_TM1F"/>
    <property type="match status" value="1"/>
</dbReference>
<dbReference type="SMART" id="SM00382">
    <property type="entry name" value="AAA"/>
    <property type="match status" value="1"/>
</dbReference>
<dbReference type="PANTHER" id="PTHR43394:SF1">
    <property type="entry name" value="ATP-BINDING CASSETTE SUB-FAMILY B MEMBER 10, MITOCHONDRIAL"/>
    <property type="match status" value="1"/>
</dbReference>
<evidence type="ECO:0000256" key="2">
    <source>
        <dbReference type="ARBA" id="ARBA00022448"/>
    </source>
</evidence>
<feature type="transmembrane region" description="Helical" evidence="8">
    <location>
        <begin position="147"/>
        <end position="163"/>
    </location>
</feature>
<feature type="transmembrane region" description="Helical" evidence="8">
    <location>
        <begin position="169"/>
        <end position="187"/>
    </location>
</feature>
<feature type="transmembrane region" description="Helical" evidence="8">
    <location>
        <begin position="247"/>
        <end position="270"/>
    </location>
</feature>
<gene>
    <name evidence="11" type="ORF">SP90_15765</name>
</gene>
<dbReference type="GO" id="GO:0005886">
    <property type="term" value="C:plasma membrane"/>
    <property type="evidence" value="ECO:0007669"/>
    <property type="project" value="UniProtKB-SubCell"/>
</dbReference>
<feature type="domain" description="ABC transporter" evidence="9">
    <location>
        <begin position="344"/>
        <end position="579"/>
    </location>
</feature>
<evidence type="ECO:0000259" key="10">
    <source>
        <dbReference type="PROSITE" id="PS50929"/>
    </source>
</evidence>
<reference evidence="11 12" key="1">
    <citation type="submission" date="2015-01" db="EMBL/GenBank/DDBJ databases">
        <title>Desulfovibrio sp. JC271 draft genome sequence.</title>
        <authorList>
            <person name="Shivani Y."/>
            <person name="Subhash Y."/>
            <person name="Sasikala C."/>
            <person name="Ramana C.V."/>
        </authorList>
    </citation>
    <scope>NUCLEOTIDE SEQUENCE [LARGE SCALE GENOMIC DNA]</scope>
    <source>
        <strain evidence="11 12">JC271</strain>
    </source>
</reference>
<evidence type="ECO:0000313" key="12">
    <source>
        <dbReference type="Proteomes" id="UP000091979"/>
    </source>
</evidence>
<dbReference type="AlphaFoldDB" id="A0A1B7X914"/>
<feature type="transmembrane region" description="Helical" evidence="8">
    <location>
        <begin position="63"/>
        <end position="82"/>
    </location>
</feature>
<dbReference type="RefSeq" id="WP_066858582.1">
    <property type="nucleotide sequence ID" value="NZ_JXMS01000038.1"/>
</dbReference>
<dbReference type="Gene3D" id="3.40.50.300">
    <property type="entry name" value="P-loop containing nucleotide triphosphate hydrolases"/>
    <property type="match status" value="1"/>
</dbReference>
<evidence type="ECO:0000256" key="4">
    <source>
        <dbReference type="ARBA" id="ARBA00022741"/>
    </source>
</evidence>
<dbReference type="SUPFAM" id="SSF52540">
    <property type="entry name" value="P-loop containing nucleoside triphosphate hydrolases"/>
    <property type="match status" value="1"/>
</dbReference>
<dbReference type="PANTHER" id="PTHR43394">
    <property type="entry name" value="ATP-DEPENDENT PERMEASE MDL1, MITOCHONDRIAL"/>
    <property type="match status" value="1"/>
</dbReference>
<keyword evidence="6 8" id="KW-1133">Transmembrane helix</keyword>
<name>A0A1B7X914_9BACT</name>
<accession>A0A1B7X914</accession>
<dbReference type="STRING" id="1560234.SP90_15765"/>
<dbReference type="FunFam" id="3.40.50.300:FF:000287">
    <property type="entry name" value="Multidrug ABC transporter ATP-binding protein"/>
    <property type="match status" value="1"/>
</dbReference>
<keyword evidence="4" id="KW-0547">Nucleotide-binding</keyword>
<organism evidence="11 12">
    <name type="scientific">Halodesulfovibrio spirochaetisodalis</name>
    <dbReference type="NCBI Taxonomy" id="1560234"/>
    <lineage>
        <taxon>Bacteria</taxon>
        <taxon>Pseudomonadati</taxon>
        <taxon>Thermodesulfobacteriota</taxon>
        <taxon>Desulfovibrionia</taxon>
        <taxon>Desulfovibrionales</taxon>
        <taxon>Desulfovibrionaceae</taxon>
        <taxon>Halodesulfovibrio</taxon>
    </lineage>
</organism>
<dbReference type="InterPro" id="IPR003439">
    <property type="entry name" value="ABC_transporter-like_ATP-bd"/>
</dbReference>
<dbReference type="SUPFAM" id="SSF90123">
    <property type="entry name" value="ABC transporter transmembrane region"/>
    <property type="match status" value="1"/>
</dbReference>
<dbReference type="EMBL" id="JXMS01000038">
    <property type="protein sequence ID" value="OBQ45837.1"/>
    <property type="molecule type" value="Genomic_DNA"/>
</dbReference>
<dbReference type="CDD" id="cd03251">
    <property type="entry name" value="ABCC_MsbA"/>
    <property type="match status" value="1"/>
</dbReference>
<dbReference type="GO" id="GO:0015421">
    <property type="term" value="F:ABC-type oligopeptide transporter activity"/>
    <property type="evidence" value="ECO:0007669"/>
    <property type="project" value="TreeGrafter"/>
</dbReference>
<keyword evidence="2" id="KW-0813">Transport</keyword>
<evidence type="ECO:0000256" key="6">
    <source>
        <dbReference type="ARBA" id="ARBA00022989"/>
    </source>
</evidence>
<dbReference type="InterPro" id="IPR039421">
    <property type="entry name" value="Type_1_exporter"/>
</dbReference>
<feature type="domain" description="ABC transmembrane type-1" evidence="10">
    <location>
        <begin position="30"/>
        <end position="311"/>
    </location>
</feature>